<dbReference type="GO" id="GO:0003677">
    <property type="term" value="F:DNA binding"/>
    <property type="evidence" value="ECO:0007669"/>
    <property type="project" value="InterPro"/>
</dbReference>
<feature type="compositionally biased region" description="Polar residues" evidence="2">
    <location>
        <begin position="491"/>
        <end position="512"/>
    </location>
</feature>
<dbReference type="CDD" id="cd12148">
    <property type="entry name" value="fungal_TF_MHR"/>
    <property type="match status" value="1"/>
</dbReference>
<dbReference type="InterPro" id="IPR007219">
    <property type="entry name" value="XnlR_reg_dom"/>
</dbReference>
<feature type="region of interest" description="Disordered" evidence="2">
    <location>
        <begin position="491"/>
        <end position="515"/>
    </location>
</feature>
<protein>
    <submittedName>
        <fullName evidence="4">Fungal specific transcription factor, putative</fullName>
    </submittedName>
</protein>
<dbReference type="PANTHER" id="PTHR46910">
    <property type="entry name" value="TRANSCRIPTION FACTOR PDR1"/>
    <property type="match status" value="1"/>
</dbReference>
<dbReference type="HOGENOM" id="CLU_396352_0_0_1"/>
<dbReference type="InterPro" id="IPR050987">
    <property type="entry name" value="AtrR-like"/>
</dbReference>
<evidence type="ECO:0000259" key="3">
    <source>
        <dbReference type="Pfam" id="PF04082"/>
    </source>
</evidence>
<accession>B6QNK7</accession>
<organism evidence="4 5">
    <name type="scientific">Talaromyces marneffei (strain ATCC 18224 / CBS 334.59 / QM 7333)</name>
    <name type="common">Penicillium marneffei</name>
    <dbReference type="NCBI Taxonomy" id="441960"/>
    <lineage>
        <taxon>Eukaryota</taxon>
        <taxon>Fungi</taxon>
        <taxon>Dikarya</taxon>
        <taxon>Ascomycota</taxon>
        <taxon>Pezizomycotina</taxon>
        <taxon>Eurotiomycetes</taxon>
        <taxon>Eurotiomycetidae</taxon>
        <taxon>Eurotiales</taxon>
        <taxon>Trichocomaceae</taxon>
        <taxon>Talaromyces</taxon>
        <taxon>Talaromyces sect. Talaromyces</taxon>
    </lineage>
</organism>
<dbReference type="GO" id="GO:0003700">
    <property type="term" value="F:DNA-binding transcription factor activity"/>
    <property type="evidence" value="ECO:0007669"/>
    <property type="project" value="InterPro"/>
</dbReference>
<evidence type="ECO:0000256" key="1">
    <source>
        <dbReference type="ARBA" id="ARBA00023242"/>
    </source>
</evidence>
<dbReference type="GO" id="GO:0008270">
    <property type="term" value="F:zinc ion binding"/>
    <property type="evidence" value="ECO:0007669"/>
    <property type="project" value="InterPro"/>
</dbReference>
<dbReference type="EMBL" id="DS995903">
    <property type="protein sequence ID" value="EEA21495.1"/>
    <property type="molecule type" value="Genomic_DNA"/>
</dbReference>
<evidence type="ECO:0000313" key="4">
    <source>
        <dbReference type="EMBL" id="EEA21495.1"/>
    </source>
</evidence>
<dbReference type="PhylomeDB" id="B6QNK7"/>
<keyword evidence="5" id="KW-1185">Reference proteome</keyword>
<proteinExistence type="predicted"/>
<gene>
    <name evidence="4" type="ORF">PMAA_053040</name>
</gene>
<dbReference type="STRING" id="441960.B6QNK7"/>
<reference evidence="5" key="1">
    <citation type="journal article" date="2015" name="Genome Announc.">
        <title>Genome sequence of the AIDS-associated pathogen Penicillium marneffei (ATCC18224) and its near taxonomic relative Talaromyces stipitatus (ATCC10500).</title>
        <authorList>
            <person name="Nierman W.C."/>
            <person name="Fedorova-Abrams N.D."/>
            <person name="Andrianopoulos A."/>
        </authorList>
    </citation>
    <scope>NUCLEOTIDE SEQUENCE [LARGE SCALE GENOMIC DNA]</scope>
    <source>
        <strain evidence="5">ATCC 18224 / CBS 334.59 / QM 7333</strain>
    </source>
</reference>
<sequence length="604" mass="68215">MAWSVNDEAVSFHTRKLGRFLIEHNNCKRYFGPTSLESILLDTKDVLMEGVELEPHSLRECVVQAERKIDLLVGQREELIKDRSPPTMPPFAILDAMIEPYFTTINHNFPIWTKERFNQLAIAMRQSESSEKDLASIICCNNLILMALSANSLCSHRVKSPQIKQAQKISSIDFDVIEGFLTNAKRALNNLDQVVSPRVINVQALLSLFLVAQEFLSVGICETLFTLAVRCAKSIGVHQWHSLQGQISDEDIKERRNISYCLYVLDKTICWTAGSSPNIPISEVQLDSSLMAFGDSIASHLAAKAELAKIEETIYLEVYASQVQVKTAEQVRRIATTILSRLQAWLTDVEINLDEIQKDLEISAPKVELAIRFLCTQPFLIWPYKCHPDATTFQRSPEIAKICMKLLLRLWHSLPDQGNHAFFPLFLASLPPLYLYELLSYILCGRGRNSDIDMLKDFVEMLQTNCRRNVSYNRQLYQMSRIVIDVITTQNTQPQNKRQKSALETPTSGQLRQSDHASLYDSTSDLFSLPITGLGHLHSDVREAEAQGFGSAVFQDPVNSFVFMGASTSANDDHMGPYAKGVRENLKSLGHDSELIKDLDFLEP</sequence>
<dbReference type="AlphaFoldDB" id="B6QNK7"/>
<dbReference type="Pfam" id="PF04082">
    <property type="entry name" value="Fungal_trans"/>
    <property type="match status" value="1"/>
</dbReference>
<evidence type="ECO:0000256" key="2">
    <source>
        <dbReference type="SAM" id="MobiDB-lite"/>
    </source>
</evidence>
<name>B6QNK7_TALMQ</name>
<dbReference type="GO" id="GO:0006351">
    <property type="term" value="P:DNA-templated transcription"/>
    <property type="evidence" value="ECO:0007669"/>
    <property type="project" value="InterPro"/>
</dbReference>
<feature type="domain" description="Xylanolytic transcriptional activator regulatory" evidence="3">
    <location>
        <begin position="100"/>
        <end position="291"/>
    </location>
</feature>
<evidence type="ECO:0000313" key="5">
    <source>
        <dbReference type="Proteomes" id="UP000001294"/>
    </source>
</evidence>
<dbReference type="Proteomes" id="UP000001294">
    <property type="component" value="Unassembled WGS sequence"/>
</dbReference>
<dbReference type="VEuPathDB" id="FungiDB:PMAA_053040"/>
<dbReference type="PANTHER" id="PTHR46910:SF1">
    <property type="entry name" value="MISCELLANEOUS ZN(II)2CYS6 TRANSCRIPTION FACTOR (EUROFUNG)-RELATED"/>
    <property type="match status" value="1"/>
</dbReference>
<keyword evidence="1" id="KW-0539">Nucleus</keyword>